<proteinExistence type="predicted"/>
<gene>
    <name evidence="2" type="ORF">ACFFLM_22665</name>
</gene>
<evidence type="ECO:0000313" key="3">
    <source>
        <dbReference type="Proteomes" id="UP001589733"/>
    </source>
</evidence>
<dbReference type="EMBL" id="JBHLYR010000064">
    <property type="protein sequence ID" value="MFB9994761.1"/>
    <property type="molecule type" value="Genomic_DNA"/>
</dbReference>
<reference evidence="2 3" key="1">
    <citation type="submission" date="2024-09" db="EMBL/GenBank/DDBJ databases">
        <authorList>
            <person name="Sun Q."/>
            <person name="Mori K."/>
        </authorList>
    </citation>
    <scope>NUCLEOTIDE SEQUENCE [LARGE SCALE GENOMIC DNA]</scope>
    <source>
        <strain evidence="2 3">JCM 13503</strain>
    </source>
</reference>
<sequence length="155" mass="17660">MVAVRRLCALHAVSRSCYLGQQTRTSVKPDLELTKEIEAIALKWTGYGYRRVTHELARRGRPTNHKRVLRVMRAGGLLCRPKRRVQATTDSAHSERRFENLLPTVVPTQPNQVWQVDLTSVRVNQRCVGRTPCSGLGAMNLWRFCRTPGPRAARE</sequence>
<dbReference type="InterPro" id="IPR050900">
    <property type="entry name" value="Transposase_IS3/IS150/IS904"/>
</dbReference>
<dbReference type="Pfam" id="PF13276">
    <property type="entry name" value="HTH_21"/>
    <property type="match status" value="1"/>
</dbReference>
<accession>A0ABV6B8K4</accession>
<dbReference type="PANTHER" id="PTHR46889">
    <property type="entry name" value="TRANSPOSASE INSF FOR INSERTION SEQUENCE IS3B-RELATED"/>
    <property type="match status" value="1"/>
</dbReference>
<dbReference type="InterPro" id="IPR025948">
    <property type="entry name" value="HTH-like_dom"/>
</dbReference>
<evidence type="ECO:0000259" key="1">
    <source>
        <dbReference type="Pfam" id="PF13276"/>
    </source>
</evidence>
<evidence type="ECO:0000313" key="2">
    <source>
        <dbReference type="EMBL" id="MFB9994761.1"/>
    </source>
</evidence>
<feature type="domain" description="HTH-like" evidence="1">
    <location>
        <begin position="30"/>
        <end position="84"/>
    </location>
</feature>
<dbReference type="RefSeq" id="WP_380016029.1">
    <property type="nucleotide sequence ID" value="NZ_JBHLYR010000064.1"/>
</dbReference>
<keyword evidence="3" id="KW-1185">Reference proteome</keyword>
<dbReference type="PANTHER" id="PTHR46889:SF7">
    <property type="entry name" value="TRANSPOSASE FOR INSERTION SEQUENCE ELEMENT IS904"/>
    <property type="match status" value="1"/>
</dbReference>
<name>A0ABV6B8K4_9DEIO</name>
<dbReference type="Proteomes" id="UP001589733">
    <property type="component" value="Unassembled WGS sequence"/>
</dbReference>
<organism evidence="2 3">
    <name type="scientific">Deinococcus oregonensis</name>
    <dbReference type="NCBI Taxonomy" id="1805970"/>
    <lineage>
        <taxon>Bacteria</taxon>
        <taxon>Thermotogati</taxon>
        <taxon>Deinococcota</taxon>
        <taxon>Deinococci</taxon>
        <taxon>Deinococcales</taxon>
        <taxon>Deinococcaceae</taxon>
        <taxon>Deinococcus</taxon>
    </lineage>
</organism>
<protein>
    <submittedName>
        <fullName evidence="2">IS3 family transposase</fullName>
    </submittedName>
</protein>
<comment type="caution">
    <text evidence="2">The sequence shown here is derived from an EMBL/GenBank/DDBJ whole genome shotgun (WGS) entry which is preliminary data.</text>
</comment>